<feature type="transmembrane region" description="Helical" evidence="4">
    <location>
        <begin position="205"/>
        <end position="222"/>
    </location>
</feature>
<keyword evidence="1 4" id="KW-0812">Transmembrane</keyword>
<evidence type="ECO:0000256" key="3">
    <source>
        <dbReference type="ARBA" id="ARBA00023136"/>
    </source>
</evidence>
<protein>
    <submittedName>
        <fullName evidence="5">Uncharacterized protein</fullName>
    </submittedName>
</protein>
<feature type="transmembrane region" description="Helical" evidence="4">
    <location>
        <begin position="108"/>
        <end position="126"/>
    </location>
</feature>
<dbReference type="EMBL" id="JAFBMS010000184">
    <property type="protein sequence ID" value="KAG9333702.1"/>
    <property type="molecule type" value="Genomic_DNA"/>
</dbReference>
<evidence type="ECO:0000256" key="4">
    <source>
        <dbReference type="SAM" id="Phobius"/>
    </source>
</evidence>
<evidence type="ECO:0000313" key="5">
    <source>
        <dbReference type="EMBL" id="KAG9333702.1"/>
    </source>
</evidence>
<comment type="caution">
    <text evidence="5">The sequence shown here is derived from an EMBL/GenBank/DDBJ whole genome shotgun (WGS) entry which is preliminary data.</text>
</comment>
<feature type="transmembrane region" description="Helical" evidence="4">
    <location>
        <begin position="75"/>
        <end position="96"/>
    </location>
</feature>
<reference evidence="5" key="1">
    <citation type="thesis" date="2021" institute="BYU ScholarsArchive" country="Provo, UT, USA">
        <title>Applications of and Algorithms for Genome Assembly and Genomic Analyses with an Emphasis on Marine Teleosts.</title>
        <authorList>
            <person name="Pickett B.D."/>
        </authorList>
    </citation>
    <scope>NUCLEOTIDE SEQUENCE</scope>
    <source>
        <strain evidence="5">HI-2016</strain>
    </source>
</reference>
<sequence>MEDAWIYTAGICLDFVVCSALHYGAALALSPSNNPRSLASLAQLWILAGLRWALVRLLCTLLLKAESKAVFHRCIAAICLLCPVYESGLLVLLGKYPENWSGSLSSPWKMLLTTAATATACLFWEVNVPERSGKKCPSSNGEKKHKEKAMFMRVIRYSKPDALFLGGAFLFLALAVICEMFIPYYTGKVIDILGSYYQPSSFMEAIFYMGLFSVGSVINYSADGVRRDIDSSPAWAHCSFT</sequence>
<keyword evidence="6" id="KW-1185">Reference proteome</keyword>
<dbReference type="GO" id="GO:0016020">
    <property type="term" value="C:membrane"/>
    <property type="evidence" value="ECO:0007669"/>
    <property type="project" value="InterPro"/>
</dbReference>
<dbReference type="AlphaFoldDB" id="A0A8T2N7M5"/>
<proteinExistence type="predicted"/>
<organism evidence="5 6">
    <name type="scientific">Albula glossodonta</name>
    <name type="common">roundjaw bonefish</name>
    <dbReference type="NCBI Taxonomy" id="121402"/>
    <lineage>
        <taxon>Eukaryota</taxon>
        <taxon>Metazoa</taxon>
        <taxon>Chordata</taxon>
        <taxon>Craniata</taxon>
        <taxon>Vertebrata</taxon>
        <taxon>Euteleostomi</taxon>
        <taxon>Actinopterygii</taxon>
        <taxon>Neopterygii</taxon>
        <taxon>Teleostei</taxon>
        <taxon>Albuliformes</taxon>
        <taxon>Albulidae</taxon>
        <taxon>Albula</taxon>
    </lineage>
</organism>
<feature type="transmembrane region" description="Helical" evidence="4">
    <location>
        <begin position="42"/>
        <end position="63"/>
    </location>
</feature>
<keyword evidence="3 4" id="KW-0472">Membrane</keyword>
<dbReference type="OrthoDB" id="8943179at2759"/>
<dbReference type="GO" id="GO:0005524">
    <property type="term" value="F:ATP binding"/>
    <property type="evidence" value="ECO:0007669"/>
    <property type="project" value="InterPro"/>
</dbReference>
<evidence type="ECO:0000256" key="1">
    <source>
        <dbReference type="ARBA" id="ARBA00022692"/>
    </source>
</evidence>
<feature type="transmembrane region" description="Helical" evidence="4">
    <location>
        <begin position="162"/>
        <end position="185"/>
    </location>
</feature>
<accession>A0A8T2N7M5</accession>
<evidence type="ECO:0000256" key="2">
    <source>
        <dbReference type="ARBA" id="ARBA00022989"/>
    </source>
</evidence>
<dbReference type="Gene3D" id="1.20.1560.10">
    <property type="entry name" value="ABC transporter type 1, transmembrane domain"/>
    <property type="match status" value="1"/>
</dbReference>
<dbReference type="Proteomes" id="UP000824540">
    <property type="component" value="Unassembled WGS sequence"/>
</dbReference>
<feature type="transmembrane region" description="Helical" evidence="4">
    <location>
        <begin position="7"/>
        <end position="30"/>
    </location>
</feature>
<dbReference type="InterPro" id="IPR036640">
    <property type="entry name" value="ABC1_TM_sf"/>
</dbReference>
<gene>
    <name evidence="5" type="ORF">JZ751_010692</name>
</gene>
<keyword evidence="2 4" id="KW-1133">Transmembrane helix</keyword>
<name>A0A8T2N7M5_9TELE</name>
<evidence type="ECO:0000313" key="6">
    <source>
        <dbReference type="Proteomes" id="UP000824540"/>
    </source>
</evidence>
<dbReference type="SUPFAM" id="SSF90123">
    <property type="entry name" value="ABC transporter transmembrane region"/>
    <property type="match status" value="1"/>
</dbReference>